<protein>
    <submittedName>
        <fullName evidence="1">Uncharacterized protein</fullName>
    </submittedName>
</protein>
<accession>A0ACB8TBL8</accession>
<comment type="caution">
    <text evidence="1">The sequence shown here is derived from an EMBL/GenBank/DDBJ whole genome shotgun (WGS) entry which is preliminary data.</text>
</comment>
<organism evidence="1 2">
    <name type="scientific">Artomyces pyxidatus</name>
    <dbReference type="NCBI Taxonomy" id="48021"/>
    <lineage>
        <taxon>Eukaryota</taxon>
        <taxon>Fungi</taxon>
        <taxon>Dikarya</taxon>
        <taxon>Basidiomycota</taxon>
        <taxon>Agaricomycotina</taxon>
        <taxon>Agaricomycetes</taxon>
        <taxon>Russulales</taxon>
        <taxon>Auriscalpiaceae</taxon>
        <taxon>Artomyces</taxon>
    </lineage>
</organism>
<dbReference type="Proteomes" id="UP000814140">
    <property type="component" value="Unassembled WGS sequence"/>
</dbReference>
<keyword evidence="2" id="KW-1185">Reference proteome</keyword>
<evidence type="ECO:0000313" key="2">
    <source>
        <dbReference type="Proteomes" id="UP000814140"/>
    </source>
</evidence>
<reference evidence="1" key="1">
    <citation type="submission" date="2021-03" db="EMBL/GenBank/DDBJ databases">
        <authorList>
            <consortium name="DOE Joint Genome Institute"/>
            <person name="Ahrendt S."/>
            <person name="Looney B.P."/>
            <person name="Miyauchi S."/>
            <person name="Morin E."/>
            <person name="Drula E."/>
            <person name="Courty P.E."/>
            <person name="Chicoki N."/>
            <person name="Fauchery L."/>
            <person name="Kohler A."/>
            <person name="Kuo A."/>
            <person name="Labutti K."/>
            <person name="Pangilinan J."/>
            <person name="Lipzen A."/>
            <person name="Riley R."/>
            <person name="Andreopoulos W."/>
            <person name="He G."/>
            <person name="Johnson J."/>
            <person name="Barry K.W."/>
            <person name="Grigoriev I.V."/>
            <person name="Nagy L."/>
            <person name="Hibbett D."/>
            <person name="Henrissat B."/>
            <person name="Matheny P.B."/>
            <person name="Labbe J."/>
            <person name="Martin F."/>
        </authorList>
    </citation>
    <scope>NUCLEOTIDE SEQUENCE</scope>
    <source>
        <strain evidence="1">HHB10654</strain>
    </source>
</reference>
<reference evidence="1" key="2">
    <citation type="journal article" date="2022" name="New Phytol.">
        <title>Evolutionary transition to the ectomycorrhizal habit in the genomes of a hyperdiverse lineage of mushroom-forming fungi.</title>
        <authorList>
            <person name="Looney B."/>
            <person name="Miyauchi S."/>
            <person name="Morin E."/>
            <person name="Drula E."/>
            <person name="Courty P.E."/>
            <person name="Kohler A."/>
            <person name="Kuo A."/>
            <person name="LaButti K."/>
            <person name="Pangilinan J."/>
            <person name="Lipzen A."/>
            <person name="Riley R."/>
            <person name="Andreopoulos W."/>
            <person name="He G."/>
            <person name="Johnson J."/>
            <person name="Nolan M."/>
            <person name="Tritt A."/>
            <person name="Barry K.W."/>
            <person name="Grigoriev I.V."/>
            <person name="Nagy L.G."/>
            <person name="Hibbett D."/>
            <person name="Henrissat B."/>
            <person name="Matheny P.B."/>
            <person name="Labbe J."/>
            <person name="Martin F.M."/>
        </authorList>
    </citation>
    <scope>NUCLEOTIDE SEQUENCE</scope>
    <source>
        <strain evidence="1">HHB10654</strain>
    </source>
</reference>
<dbReference type="EMBL" id="MU277195">
    <property type="protein sequence ID" value="KAI0065581.1"/>
    <property type="molecule type" value="Genomic_DNA"/>
</dbReference>
<evidence type="ECO:0000313" key="1">
    <source>
        <dbReference type="EMBL" id="KAI0065581.1"/>
    </source>
</evidence>
<sequence length="1099" mass="121089">MAEHSNNVETAGSIPFSFFISLLRKISRIKPTPAGTKASLYPYPALVIFRDWIKALDDKYAPLPPDTARIVFGFLFPENDVARIYNMQEAALAGALVKVLGVGQRGHKLTAWDDAGTRGCLGTEIFALLSETAGEDPDEDPVNFDGPSLTEVDALLTELASRSKWSDSSIFDASKSGRTRQQILRALYSPLRPRDAAFLTQILLKDLRPLLYPLAVTHTTAALLKYNSTAITALSKDHALRAWDQSGHLLARYRTLGDDGFVDGDDAQPRFGSRVEIPKCEKGHGGCKKALTRLGRAKKVWAETKYDGERAQIHVQVNGNGSIDIKIFSKSGRDSTLDRKDIHVIVKDALGLGLRRLEGRTPVKTAIVEAEMVAFDEERNLVDEFWRIRSLIDTTAVGVRSRRRKYQQQKASHLEDESQSSLISDASDDGARHLALVFFDVLMLNDASLLAEPYSERRATLESIIAPTPGYAMLAQRYPISLAGARGLRGAQEQLRAVFAAHIADFEEGLVLKADGSIYRDPDLPWIKLKRDYIPGYGDCIDLAIVGAAWEKERGRELRVAPTTVTTFYLGALSNAEEVKRNPKLKPHFEVYFTVSYGLNRKPLEETNWRIKSSDTLPYDPKAKNFPELPYTFNLFHGIPAPTILLYNPLLAEMYGAGFTKARSSEFYELRWPRLAKIHRPIERGWRESMSLQEVQRIAHEVVGRDSVDKDIEDCIRGIWGKPIREGIRSATRRRTALATWISNMEEADGIVKEADVPRTPKVAPADKGRTSNKGFKGGDGQAQPAQRLSAGYKAPSEAARPGLGLARLVSVTNVARLEQVAVLPSPPSSSPPVSPKKRRVSWDENTPSEIVPSSPFPSQRHVRTPTASRSPSSSPKKRRIESAFPMPLTTPPNTPTDANMTRVASASLGLTADQTLRLLTLSTSSPAAPSMPPTAPLLARPPAPRMRFAPTKPSRSEVAIAHVMSIFAESYVWLGRPAIYDRPHSQRPTATLVPEARQIHVLDAFLLGCGWGGAPPVGGDEVKRGIMLVDDGGRTSAGLGWTTTAEALALLEARAGAEGALPAGVRKPIWVVRMQVLDYGDVEKRRGRFDEYVIARIE</sequence>
<name>A0ACB8TBL8_9AGAM</name>
<proteinExistence type="predicted"/>
<gene>
    <name evidence="1" type="ORF">BV25DRAFT_1851055</name>
</gene>